<dbReference type="EMBL" id="CP022572">
    <property type="protein sequence ID" value="AZU61676.1"/>
    <property type="molecule type" value="Genomic_DNA"/>
</dbReference>
<dbReference type="OrthoDB" id="2951441at2"/>
<keyword evidence="1" id="KW-0472">Membrane</keyword>
<sequence>MAKFISIFGLTLMVSVIFFFVIVGVFDWGNPVETATYTIGIITVIFLSFLIALMFRLIELVKGNNRLFIFGILRFCN</sequence>
<dbReference type="AlphaFoldDB" id="A0A3Q9QUH2"/>
<dbReference type="Proteomes" id="UP000282892">
    <property type="component" value="Chromosome"/>
</dbReference>
<keyword evidence="1" id="KW-0812">Transmembrane</keyword>
<evidence type="ECO:0000313" key="3">
    <source>
        <dbReference type="Proteomes" id="UP000282892"/>
    </source>
</evidence>
<evidence type="ECO:0000256" key="1">
    <source>
        <dbReference type="SAM" id="Phobius"/>
    </source>
</evidence>
<evidence type="ECO:0000313" key="2">
    <source>
        <dbReference type="EMBL" id="AZU61676.1"/>
    </source>
</evidence>
<reference evidence="2 3" key="1">
    <citation type="submission" date="2017-07" db="EMBL/GenBank/DDBJ databases">
        <title>The complete genome sequence of Bacillus mesonae strain H20-5, an efficient strain improving plant abiotic stress resistance.</title>
        <authorList>
            <person name="Kim S.Y."/>
            <person name="Song H."/>
            <person name="Sang M.K."/>
            <person name="Weon H.-Y."/>
            <person name="Song J."/>
        </authorList>
    </citation>
    <scope>NUCLEOTIDE SEQUENCE [LARGE SCALE GENOMIC DNA]</scope>
    <source>
        <strain evidence="2 3">H20-5</strain>
    </source>
</reference>
<proteinExistence type="predicted"/>
<gene>
    <name evidence="2" type="ORF">CHR53_10525</name>
</gene>
<name>A0A3Q9QUH2_9BACI</name>
<feature type="transmembrane region" description="Helical" evidence="1">
    <location>
        <begin position="7"/>
        <end position="29"/>
    </location>
</feature>
<feature type="transmembrane region" description="Helical" evidence="1">
    <location>
        <begin position="35"/>
        <end position="58"/>
    </location>
</feature>
<dbReference type="KEGG" id="nmk:CHR53_10525"/>
<dbReference type="RefSeq" id="WP_127486446.1">
    <property type="nucleotide sequence ID" value="NZ_CP022572.1"/>
</dbReference>
<keyword evidence="3" id="KW-1185">Reference proteome</keyword>
<accession>A0A3Q9QUH2</accession>
<organism evidence="2 3">
    <name type="scientific">Neobacillus mesonae</name>
    <dbReference type="NCBI Taxonomy" id="1193713"/>
    <lineage>
        <taxon>Bacteria</taxon>
        <taxon>Bacillati</taxon>
        <taxon>Bacillota</taxon>
        <taxon>Bacilli</taxon>
        <taxon>Bacillales</taxon>
        <taxon>Bacillaceae</taxon>
        <taxon>Neobacillus</taxon>
    </lineage>
</organism>
<keyword evidence="1" id="KW-1133">Transmembrane helix</keyword>
<protein>
    <submittedName>
        <fullName evidence="2">Uncharacterized protein</fullName>
    </submittedName>
</protein>